<accession>A0A1Q9GX74</accession>
<dbReference type="AlphaFoldDB" id="A0A1Q9GX74"/>
<evidence type="ECO:0000313" key="1">
    <source>
        <dbReference type="EMBL" id="OLQ79866.1"/>
    </source>
</evidence>
<organism evidence="1 2">
    <name type="scientific">Photobacterium proteolyticum</name>
    <dbReference type="NCBI Taxonomy" id="1903952"/>
    <lineage>
        <taxon>Bacteria</taxon>
        <taxon>Pseudomonadati</taxon>
        <taxon>Pseudomonadota</taxon>
        <taxon>Gammaproteobacteria</taxon>
        <taxon>Vibrionales</taxon>
        <taxon>Vibrionaceae</taxon>
        <taxon>Photobacterium</taxon>
    </lineage>
</organism>
<evidence type="ECO:0000313" key="2">
    <source>
        <dbReference type="Proteomes" id="UP000186905"/>
    </source>
</evidence>
<keyword evidence="2" id="KW-1185">Reference proteome</keyword>
<protein>
    <submittedName>
        <fullName evidence="1">Uncharacterized protein</fullName>
    </submittedName>
</protein>
<sequence>MVLLACSNHEKHYIPHQKQMALNSKNMGNLVVYSSSKANSRPDSQNYPDIYLLAILAINLNKQQKRS</sequence>
<gene>
    <name evidence="1" type="ORF">BIT28_01035</name>
</gene>
<name>A0A1Q9GX74_9GAMM</name>
<proteinExistence type="predicted"/>
<dbReference type="STRING" id="1903952.BIT28_01035"/>
<dbReference type="EMBL" id="MJIL01000048">
    <property type="protein sequence ID" value="OLQ79866.1"/>
    <property type="molecule type" value="Genomic_DNA"/>
</dbReference>
<comment type="caution">
    <text evidence="1">The sequence shown here is derived from an EMBL/GenBank/DDBJ whole genome shotgun (WGS) entry which is preliminary data.</text>
</comment>
<dbReference type="Proteomes" id="UP000186905">
    <property type="component" value="Unassembled WGS sequence"/>
</dbReference>
<reference evidence="1 2" key="1">
    <citation type="submission" date="2016-09" db="EMBL/GenBank/DDBJ databases">
        <title>Photobacterium proteolyticum sp. nov. a protease producing bacterium isolated from ocean sediments of Laizhou Bay.</title>
        <authorList>
            <person name="Li Y."/>
        </authorList>
    </citation>
    <scope>NUCLEOTIDE SEQUENCE [LARGE SCALE GENOMIC DNA]</scope>
    <source>
        <strain evidence="1 2">13-12</strain>
    </source>
</reference>